<feature type="compositionally biased region" description="Low complexity" evidence="1">
    <location>
        <begin position="129"/>
        <end position="148"/>
    </location>
</feature>
<feature type="region of interest" description="Disordered" evidence="1">
    <location>
        <begin position="1"/>
        <end position="68"/>
    </location>
</feature>
<reference evidence="3" key="1">
    <citation type="journal article" date="2024" name="IScience">
        <title>Strigolactones Initiate the Formation of Haustorium-like Structures in Castilleja.</title>
        <authorList>
            <person name="Buerger M."/>
            <person name="Peterson D."/>
            <person name="Chory J."/>
        </authorList>
    </citation>
    <scope>NUCLEOTIDE SEQUENCE [LARGE SCALE GENOMIC DNA]</scope>
</reference>
<dbReference type="Proteomes" id="UP001632038">
    <property type="component" value="Unassembled WGS sequence"/>
</dbReference>
<organism evidence="2 3">
    <name type="scientific">Castilleja foliolosa</name>
    <dbReference type="NCBI Taxonomy" id="1961234"/>
    <lineage>
        <taxon>Eukaryota</taxon>
        <taxon>Viridiplantae</taxon>
        <taxon>Streptophyta</taxon>
        <taxon>Embryophyta</taxon>
        <taxon>Tracheophyta</taxon>
        <taxon>Spermatophyta</taxon>
        <taxon>Magnoliopsida</taxon>
        <taxon>eudicotyledons</taxon>
        <taxon>Gunneridae</taxon>
        <taxon>Pentapetalae</taxon>
        <taxon>asterids</taxon>
        <taxon>lamiids</taxon>
        <taxon>Lamiales</taxon>
        <taxon>Orobanchaceae</taxon>
        <taxon>Pedicularideae</taxon>
        <taxon>Castillejinae</taxon>
        <taxon>Castilleja</taxon>
    </lineage>
</organism>
<keyword evidence="3" id="KW-1185">Reference proteome</keyword>
<feature type="compositionally biased region" description="Basic and acidic residues" evidence="1">
    <location>
        <begin position="1"/>
        <end position="10"/>
    </location>
</feature>
<evidence type="ECO:0000256" key="1">
    <source>
        <dbReference type="SAM" id="MobiDB-lite"/>
    </source>
</evidence>
<evidence type="ECO:0000313" key="3">
    <source>
        <dbReference type="Proteomes" id="UP001632038"/>
    </source>
</evidence>
<feature type="region of interest" description="Disordered" evidence="1">
    <location>
        <begin position="221"/>
        <end position="242"/>
    </location>
</feature>
<dbReference type="AlphaFoldDB" id="A0ABD3DVU3"/>
<proteinExistence type="predicted"/>
<accession>A0ABD3DVU3</accession>
<feature type="region of interest" description="Disordered" evidence="1">
    <location>
        <begin position="114"/>
        <end position="182"/>
    </location>
</feature>
<comment type="caution">
    <text evidence="2">The sequence shown here is derived from an EMBL/GenBank/DDBJ whole genome shotgun (WGS) entry which is preliminary data.</text>
</comment>
<evidence type="ECO:0000313" key="2">
    <source>
        <dbReference type="EMBL" id="KAL3646370.1"/>
    </source>
</evidence>
<feature type="compositionally biased region" description="Low complexity" evidence="1">
    <location>
        <begin position="224"/>
        <end position="238"/>
    </location>
</feature>
<feature type="compositionally biased region" description="Basic and acidic residues" evidence="1">
    <location>
        <begin position="40"/>
        <end position="61"/>
    </location>
</feature>
<gene>
    <name evidence="2" type="ORF">CASFOL_011550</name>
</gene>
<dbReference type="EMBL" id="JAVIJP010000013">
    <property type="protein sequence ID" value="KAL3646370.1"/>
    <property type="molecule type" value="Genomic_DNA"/>
</dbReference>
<sequence>MEKQFTDEPWAHANSTENTVKLHEESVEEDETLSLSDLPLIHKKEANSDDNNRAHNDKENQTQDDFDFCSLSKQPEMCAADELFFQGQILPFRHSVSSEKGSLLQQYYKTRSVSRSESMDRLHSGSGGLISSRSSSISSHQSSSSGSSAGPNSRRPKLPPARNQFHSHPSPSPKIHFPSKNYRNYNSAKKSTVWSVFRLGVLTPPPEIAFMDLKQRSNCRNFGSRNSTDSNSSSISSGYKKKKKNRSLLGGCKCSADAVDTVPTRVVIINRSASESEMDALERESMMKMPMKKQAAKKQLSHRRTFEWLKQLSLEDAAD</sequence>
<dbReference type="PANTHER" id="PTHR33922:SF2">
    <property type="entry name" value="OS07G0589600 PROTEIN"/>
    <property type="match status" value="1"/>
</dbReference>
<name>A0ABD3DVU3_9LAMI</name>
<protein>
    <submittedName>
        <fullName evidence="2">Uncharacterized protein</fullName>
    </submittedName>
</protein>
<dbReference type="PANTHER" id="PTHR33922">
    <property type="entry name" value="OS01G0888066 PROTEIN-RELATED"/>
    <property type="match status" value="1"/>
</dbReference>